<dbReference type="InParanoid" id="A0A0C3BGL4"/>
<reference evidence="5 6" key="1">
    <citation type="submission" date="2014-04" db="EMBL/GenBank/DDBJ databases">
        <authorList>
            <consortium name="DOE Joint Genome Institute"/>
            <person name="Kuo A."/>
            <person name="Tarkka M."/>
            <person name="Buscot F."/>
            <person name="Kohler A."/>
            <person name="Nagy L.G."/>
            <person name="Floudas D."/>
            <person name="Copeland A."/>
            <person name="Barry K.W."/>
            <person name="Cichocki N."/>
            <person name="Veneault-Fourrey C."/>
            <person name="LaButti K."/>
            <person name="Lindquist E.A."/>
            <person name="Lipzen A."/>
            <person name="Lundell T."/>
            <person name="Morin E."/>
            <person name="Murat C."/>
            <person name="Sun H."/>
            <person name="Tunlid A."/>
            <person name="Henrissat B."/>
            <person name="Grigoriev I.V."/>
            <person name="Hibbett D.S."/>
            <person name="Martin F."/>
            <person name="Nordberg H.P."/>
            <person name="Cantor M.N."/>
            <person name="Hua S.X."/>
        </authorList>
    </citation>
    <scope>NUCLEOTIDE SEQUENCE [LARGE SCALE GENOMIC DNA]</scope>
    <source>
        <strain evidence="5 6">F 1598</strain>
    </source>
</reference>
<keyword evidence="2" id="KW-0472">Membrane</keyword>
<evidence type="ECO:0000313" key="6">
    <source>
        <dbReference type="Proteomes" id="UP000054166"/>
    </source>
</evidence>
<dbReference type="SUPFAM" id="SSF82171">
    <property type="entry name" value="DPP6 N-terminal domain-like"/>
    <property type="match status" value="1"/>
</dbReference>
<dbReference type="Proteomes" id="UP000054166">
    <property type="component" value="Unassembled WGS sequence"/>
</dbReference>
<feature type="domain" description="RIC1 C-terminal alpha solenoid region" evidence="4">
    <location>
        <begin position="777"/>
        <end position="952"/>
    </location>
</feature>
<dbReference type="HOGENOM" id="CLU_002060_1_0_1"/>
<dbReference type="AlphaFoldDB" id="A0A0C3BGL4"/>
<name>A0A0C3BGL4_PILCF</name>
<accession>A0A0C3BGL4</accession>
<dbReference type="STRING" id="765440.A0A0C3BGL4"/>
<reference evidence="6" key="2">
    <citation type="submission" date="2015-01" db="EMBL/GenBank/DDBJ databases">
        <title>Evolutionary Origins and Diversification of the Mycorrhizal Mutualists.</title>
        <authorList>
            <consortium name="DOE Joint Genome Institute"/>
            <consortium name="Mycorrhizal Genomics Consortium"/>
            <person name="Kohler A."/>
            <person name="Kuo A."/>
            <person name="Nagy L.G."/>
            <person name="Floudas D."/>
            <person name="Copeland A."/>
            <person name="Barry K.W."/>
            <person name="Cichocki N."/>
            <person name="Veneault-Fourrey C."/>
            <person name="LaButti K."/>
            <person name="Lindquist E.A."/>
            <person name="Lipzen A."/>
            <person name="Lundell T."/>
            <person name="Morin E."/>
            <person name="Murat C."/>
            <person name="Riley R."/>
            <person name="Ohm R."/>
            <person name="Sun H."/>
            <person name="Tunlid A."/>
            <person name="Henrissat B."/>
            <person name="Grigoriev I.V."/>
            <person name="Hibbett D.S."/>
            <person name="Martin F."/>
        </authorList>
    </citation>
    <scope>NUCLEOTIDE SEQUENCE [LARGE SCALE GENOMIC DNA]</scope>
    <source>
        <strain evidence="6">F 1598</strain>
    </source>
</reference>
<dbReference type="EMBL" id="KN832985">
    <property type="protein sequence ID" value="KIM85438.1"/>
    <property type="molecule type" value="Genomic_DNA"/>
</dbReference>
<dbReference type="PANTHER" id="PTHR22746:SF10">
    <property type="entry name" value="GUANINE NUCLEOTIDE EXCHANGE FACTOR SUBUNIT RIC1"/>
    <property type="match status" value="1"/>
</dbReference>
<dbReference type="PANTHER" id="PTHR22746">
    <property type="entry name" value="RAB6A-GEF COMPLEX PARTNER PROTEIN 1"/>
    <property type="match status" value="1"/>
</dbReference>
<sequence length="963" mass="107144">MYFPTSSARQLSAVPALPNLPAESVICLSPSPRKSLFCTLTRNGLAVWRVRPSAILAYLSRTPTSLVEHGENLSVSWSPDGARIVIQVLEYAPDVAVYQFPPLAASARGKFLAGPGEGLPLQSIDLRFEGVILVEGNLLCVSPRRHYMLFSTRSPPAVQRIPWPTRDDSDEEEALHQKTLARYDTWLLNDEELPWLVEPDVTVIKVLHSRQGVETWVTSDGRAYFVELDETDDPNIVPPDLGSFDHRNPQTPKWVQKRRRRDPEDGPDTAPMYDEPRRAVAVAINGKFSLTAIGTHSGSVELTNFPSQEGITPKSQALQIPNPYNRQSGPVSAMEWSSDGYVLAVGWQHGWAIFSVGGRCLAWGFGVDDSMDEERFRDSFMHGVLDLFWAPGNFELIVLAHSSSKQVEGQLFVIPFAKSATTGQHAPDNTRYAFLQMDDRALVYRGADQPDMSVINPESDVWQHIKIPQTYLATNWPIRYSSLSSDGRLIAVAGRRGLIHYSSTSGRWKVFADAIQEQAFSVRGGLLWFHHVLIAAIEISKSYQVRLYSRDLELSSQNVLHREVIASPVVILSLVDNSLLVYTGDNTLFHYLIVPTADTIKLHLCGSITFNGIIAAPSAVRLLSWMIPSAQKQLGDPVEDLGVATVLMMVGGQLVLLRPRKSGDQEVKYDMQIFADRIEFCWIHLRGIGALENSLWGYDGQGIRVWLNALAIEAPAPTPSDGPSSVKESVNIPLEFYPLSVLMDKGIIIGAEHEAATRKNLPFVMFRHATSSHLFLHHILLYHLEAQQVQEAVLLAAHYQHLVFFAHALEILLHTVVESDASLDAENEDPCRDAVLSTTVEFLDHFDAALDVVVGCARKTEMTRWRRLFSIVGNPKALFETCLASDRLKTAGSYLLVLHNLEQLDENSNDAIRLLQNAIDAKDWQLCRELLRFLHSIDDTGGALRKALAETNVIDLSIGAVTD</sequence>
<evidence type="ECO:0000256" key="3">
    <source>
        <dbReference type="SAM" id="MobiDB-lite"/>
    </source>
</evidence>
<dbReference type="OrthoDB" id="67540at2759"/>
<organism evidence="5 6">
    <name type="scientific">Piloderma croceum (strain F 1598)</name>
    <dbReference type="NCBI Taxonomy" id="765440"/>
    <lineage>
        <taxon>Eukaryota</taxon>
        <taxon>Fungi</taxon>
        <taxon>Dikarya</taxon>
        <taxon>Basidiomycota</taxon>
        <taxon>Agaricomycotina</taxon>
        <taxon>Agaricomycetes</taxon>
        <taxon>Agaricomycetidae</taxon>
        <taxon>Atheliales</taxon>
        <taxon>Atheliaceae</taxon>
        <taxon>Piloderma</taxon>
    </lineage>
</organism>
<evidence type="ECO:0000313" key="5">
    <source>
        <dbReference type="EMBL" id="KIM85438.1"/>
    </source>
</evidence>
<proteinExistence type="predicted"/>
<evidence type="ECO:0000256" key="2">
    <source>
        <dbReference type="ARBA" id="ARBA00023136"/>
    </source>
</evidence>
<dbReference type="GO" id="GO:0034066">
    <property type="term" value="C:Ric1-Rgp1 guanyl-nucleotide exchange factor complex"/>
    <property type="evidence" value="ECO:0007669"/>
    <property type="project" value="InterPro"/>
</dbReference>
<evidence type="ECO:0000259" key="4">
    <source>
        <dbReference type="Pfam" id="PF07064"/>
    </source>
</evidence>
<dbReference type="InterPro" id="IPR009771">
    <property type="entry name" value="RIC1_C"/>
</dbReference>
<protein>
    <recommendedName>
        <fullName evidence="4">RIC1 C-terminal alpha solenoid region domain-containing protein</fullName>
    </recommendedName>
</protein>
<gene>
    <name evidence="5" type="ORF">PILCRDRAFT_66627</name>
</gene>
<dbReference type="InterPro" id="IPR040096">
    <property type="entry name" value="Ric1"/>
</dbReference>
<dbReference type="Pfam" id="PF07064">
    <property type="entry name" value="RIC1"/>
    <property type="match status" value="1"/>
</dbReference>
<dbReference type="GO" id="GO:0042147">
    <property type="term" value="P:retrograde transport, endosome to Golgi"/>
    <property type="evidence" value="ECO:0007669"/>
    <property type="project" value="TreeGrafter"/>
</dbReference>
<evidence type="ECO:0000256" key="1">
    <source>
        <dbReference type="ARBA" id="ARBA00004370"/>
    </source>
</evidence>
<dbReference type="GO" id="GO:0006886">
    <property type="term" value="P:intracellular protein transport"/>
    <property type="evidence" value="ECO:0007669"/>
    <property type="project" value="InterPro"/>
</dbReference>
<dbReference type="GO" id="GO:0005829">
    <property type="term" value="C:cytosol"/>
    <property type="evidence" value="ECO:0007669"/>
    <property type="project" value="TreeGrafter"/>
</dbReference>
<dbReference type="GO" id="GO:0000139">
    <property type="term" value="C:Golgi membrane"/>
    <property type="evidence" value="ECO:0007669"/>
    <property type="project" value="TreeGrafter"/>
</dbReference>
<comment type="subcellular location">
    <subcellularLocation>
        <location evidence="1">Membrane</location>
    </subcellularLocation>
</comment>
<dbReference type="Pfam" id="PF25440">
    <property type="entry name" value="Beta-prop_RIC1_2nd"/>
    <property type="match status" value="1"/>
</dbReference>
<dbReference type="FunCoup" id="A0A0C3BGL4">
    <property type="interactions" value="121"/>
</dbReference>
<feature type="region of interest" description="Disordered" evidence="3">
    <location>
        <begin position="236"/>
        <end position="275"/>
    </location>
</feature>
<keyword evidence="6" id="KW-1185">Reference proteome</keyword>